<accession>A0A8K0AI37</accession>
<dbReference type="InterPro" id="IPR020595">
    <property type="entry name" value="MnmG-rel_CS"/>
</dbReference>
<dbReference type="InterPro" id="IPR002218">
    <property type="entry name" value="MnmG-rel"/>
</dbReference>
<sequence length="651" mass="72288">MLSRLCKRAYHVVVIGGGHAGCEAASAAARVGMKTLLVTHSRASIGVMSCNPSIGGVGKGTLVKEIDALGGLMGRVADVSGIHFRVLNRSKGPAVWGPRAQMDRELYRKNMQRVLAEQENLTVKEGSVEDLIVECCQPMHANEHALFAVRSVVMADGDVIPADRVILTTGTFLRGKCHIGSKSWDAGRRGDAPSIGLSKTLHRIGFALGRLKTGTPPRLYGPSIQWDRMEPQLSENPPSYFSYASHFEEHPNRFVTCYSSRTTAETEKIIRDNWTEKPTYEGNGGEGVAPRYCPSIEAKVSRFPGREHTVWLEPEGLTTDTVYPNGISCAMPKGVQLEMVRSIPGLENVEMQYPGYAVEYDYVDPRELKQTLETKRVSGLYFAGQINGTTGYEEAGAQGLYAGMNAALSLEGQSWIMSRADSYIGVLVDDLTTNGASEPYRVFTARAEYRLQLRADNADFRLTPKANKLGLIPKALHEAVQTRLANVECAKNVLKSIELTPSEWRIRGVQVALDGTRRSAYDIVSQYSCMFEESLLDKIFVLFPELQHRIHPSIRDVLSIESRYAPYIDRQKREVSQLSKNDALELPLDLDYRTLELLSSEEREKLSRVRPRTLGAASRIDGVTPAALVLLMKYVQKRHHTHPRTHVSEVV</sequence>
<keyword evidence="4" id="KW-0819">tRNA processing</keyword>
<keyword evidence="5" id="KW-0274">FAD</keyword>
<dbReference type="GO" id="GO:0070899">
    <property type="term" value="P:mitochondrial tRNA wobble uridine modification"/>
    <property type="evidence" value="ECO:0007669"/>
    <property type="project" value="UniProtKB-ARBA"/>
</dbReference>
<dbReference type="Pfam" id="PF01134">
    <property type="entry name" value="GIDA"/>
    <property type="match status" value="1"/>
</dbReference>
<evidence type="ECO:0000256" key="4">
    <source>
        <dbReference type="ARBA" id="ARBA00022694"/>
    </source>
</evidence>
<dbReference type="Gene3D" id="3.50.50.60">
    <property type="entry name" value="FAD/NAD(P)-binding domain"/>
    <property type="match status" value="2"/>
</dbReference>
<dbReference type="EMBL" id="VRVR01000007">
    <property type="protein sequence ID" value="KAF0852969.1"/>
    <property type="molecule type" value="Genomic_DNA"/>
</dbReference>
<dbReference type="InterPro" id="IPR047001">
    <property type="entry name" value="MnmG_C_subdom"/>
</dbReference>
<dbReference type="GO" id="GO:0030488">
    <property type="term" value="P:tRNA methylation"/>
    <property type="evidence" value="ECO:0007669"/>
    <property type="project" value="TreeGrafter"/>
</dbReference>
<evidence type="ECO:0000256" key="2">
    <source>
        <dbReference type="ARBA" id="ARBA00007653"/>
    </source>
</evidence>
<protein>
    <submittedName>
        <fullName evidence="7">Mitochondrial tRNA U34 5-carboxymethylaminomethyl modification enzyme GidA/MnmG</fullName>
    </submittedName>
</protein>
<dbReference type="Proteomes" id="UP000799049">
    <property type="component" value="Unassembled WGS sequence"/>
</dbReference>
<comment type="caution">
    <text evidence="7">The sequence shown here is derived from an EMBL/GenBank/DDBJ whole genome shotgun (WGS) entry which is preliminary data.</text>
</comment>
<evidence type="ECO:0000259" key="6">
    <source>
        <dbReference type="SMART" id="SM01228"/>
    </source>
</evidence>
<dbReference type="InterPro" id="IPR044920">
    <property type="entry name" value="MnmG_C_subdom_sf"/>
</dbReference>
<dbReference type="OrthoDB" id="3329at2759"/>
<keyword evidence="8" id="KW-1185">Reference proteome</keyword>
<dbReference type="FunFam" id="1.10.150.570:FF:000001">
    <property type="entry name" value="tRNA uridine 5-carboxymethylaminomethyl modification enzyme MnmG"/>
    <property type="match status" value="1"/>
</dbReference>
<gene>
    <name evidence="7" type="ORF">ANDGO_00247</name>
</gene>
<dbReference type="HAMAP" id="MF_00129">
    <property type="entry name" value="MnmG_GidA"/>
    <property type="match status" value="1"/>
</dbReference>
<feature type="domain" description="tRNA uridine 5-carboxymethylaminomethyl modification enzyme C-terminal subdomain" evidence="6">
    <location>
        <begin position="562"/>
        <end position="633"/>
    </location>
</feature>
<dbReference type="SUPFAM" id="SSF51905">
    <property type="entry name" value="FAD/NAD(P)-binding domain"/>
    <property type="match status" value="1"/>
</dbReference>
<dbReference type="PROSITE" id="PS01280">
    <property type="entry name" value="GIDA_1"/>
    <property type="match status" value="1"/>
</dbReference>
<dbReference type="FunFam" id="3.50.50.60:FF:000145">
    <property type="entry name" value="tRNA uridine 5-carboxymethylaminomethyl modification enzyme"/>
    <property type="match status" value="1"/>
</dbReference>
<dbReference type="Pfam" id="PF21680">
    <property type="entry name" value="GIDA_C_1st"/>
    <property type="match status" value="1"/>
</dbReference>
<dbReference type="PANTHER" id="PTHR11806">
    <property type="entry name" value="GLUCOSE INHIBITED DIVISION PROTEIN A"/>
    <property type="match status" value="1"/>
</dbReference>
<proteinExistence type="inferred from homology"/>
<keyword evidence="3" id="KW-0285">Flavoprotein</keyword>
<organism evidence="7 8">
    <name type="scientific">Andalucia godoyi</name>
    <name type="common">Flagellate</name>
    <dbReference type="NCBI Taxonomy" id="505711"/>
    <lineage>
        <taxon>Eukaryota</taxon>
        <taxon>Discoba</taxon>
        <taxon>Jakobida</taxon>
        <taxon>Andalucina</taxon>
        <taxon>Andaluciidae</taxon>
        <taxon>Andalucia</taxon>
    </lineage>
</organism>
<dbReference type="GO" id="GO:0050660">
    <property type="term" value="F:flavin adenine dinucleotide binding"/>
    <property type="evidence" value="ECO:0007669"/>
    <property type="project" value="InterPro"/>
</dbReference>
<dbReference type="Gene3D" id="1.10.150.570">
    <property type="entry name" value="GidA associated domain, C-terminal subdomain"/>
    <property type="match status" value="1"/>
</dbReference>
<dbReference type="NCBIfam" id="TIGR00136">
    <property type="entry name" value="mnmG_gidA"/>
    <property type="match status" value="1"/>
</dbReference>
<comment type="similarity">
    <text evidence="2">Belongs to the MnmG family.</text>
</comment>
<evidence type="ECO:0000313" key="8">
    <source>
        <dbReference type="Proteomes" id="UP000799049"/>
    </source>
</evidence>
<dbReference type="InterPro" id="IPR040131">
    <property type="entry name" value="MnmG_N"/>
</dbReference>
<dbReference type="SMART" id="SM01228">
    <property type="entry name" value="GIDA_assoc_3"/>
    <property type="match status" value="1"/>
</dbReference>
<dbReference type="FunFam" id="3.50.50.60:FF:000002">
    <property type="entry name" value="tRNA uridine 5-carboxymethylaminomethyl modification enzyme MnmG"/>
    <property type="match status" value="1"/>
</dbReference>
<dbReference type="InterPro" id="IPR026904">
    <property type="entry name" value="MnmG_C"/>
</dbReference>
<dbReference type="InterPro" id="IPR004416">
    <property type="entry name" value="MnmG"/>
</dbReference>
<evidence type="ECO:0000256" key="3">
    <source>
        <dbReference type="ARBA" id="ARBA00022630"/>
    </source>
</evidence>
<dbReference type="GO" id="GO:0005739">
    <property type="term" value="C:mitochondrion"/>
    <property type="evidence" value="ECO:0007669"/>
    <property type="project" value="GOC"/>
</dbReference>
<evidence type="ECO:0000256" key="5">
    <source>
        <dbReference type="ARBA" id="ARBA00022827"/>
    </source>
</evidence>
<evidence type="ECO:0000256" key="1">
    <source>
        <dbReference type="ARBA" id="ARBA00001974"/>
    </source>
</evidence>
<dbReference type="Pfam" id="PF13932">
    <property type="entry name" value="SAM_GIDA_C"/>
    <property type="match status" value="1"/>
</dbReference>
<name>A0A8K0AI37_ANDGO</name>
<evidence type="ECO:0000313" key="7">
    <source>
        <dbReference type="EMBL" id="KAF0852969.1"/>
    </source>
</evidence>
<reference evidence="7" key="1">
    <citation type="submission" date="2019-09" db="EMBL/GenBank/DDBJ databases">
        <title>The Mitochondrial Proteome of the Jakobid, Andalucia godoyi, a Protist With the Most Gene-Rich and Bacteria-Like Mitochondrial Genome.</title>
        <authorList>
            <person name="Gray M.W."/>
            <person name="Burger G."/>
            <person name="Derelle R."/>
            <person name="Klimes V."/>
            <person name="Leger M."/>
            <person name="Sarrasin M."/>
            <person name="Vlcek C."/>
            <person name="Roger A.J."/>
            <person name="Elias M."/>
            <person name="Lang B.F."/>
        </authorList>
    </citation>
    <scope>NUCLEOTIDE SEQUENCE</scope>
    <source>
        <strain evidence="7">And28</strain>
    </source>
</reference>
<dbReference type="InterPro" id="IPR049312">
    <property type="entry name" value="GIDA_C_N"/>
</dbReference>
<dbReference type="InterPro" id="IPR036188">
    <property type="entry name" value="FAD/NAD-bd_sf"/>
</dbReference>
<dbReference type="PANTHER" id="PTHR11806:SF0">
    <property type="entry name" value="PROTEIN MTO1 HOMOLOG, MITOCHONDRIAL"/>
    <property type="match status" value="1"/>
</dbReference>
<comment type="cofactor">
    <cofactor evidence="1">
        <name>FAD</name>
        <dbReference type="ChEBI" id="CHEBI:57692"/>
    </cofactor>
</comment>
<dbReference type="AlphaFoldDB" id="A0A8K0AI37"/>